<dbReference type="Gene3D" id="1.10.8.60">
    <property type="match status" value="1"/>
</dbReference>
<name>A0A7R9UC12_9STRA</name>
<dbReference type="InterPro" id="IPR027417">
    <property type="entry name" value="P-loop_NTPase"/>
</dbReference>
<evidence type="ECO:0000256" key="6">
    <source>
        <dbReference type="SAM" id="MobiDB-lite"/>
    </source>
</evidence>
<dbReference type="SUPFAM" id="SSF52540">
    <property type="entry name" value="P-loop containing nucleoside triphosphate hydrolases"/>
    <property type="match status" value="1"/>
</dbReference>
<proteinExistence type="predicted"/>
<evidence type="ECO:0000256" key="5">
    <source>
        <dbReference type="ARBA" id="ARBA00023054"/>
    </source>
</evidence>
<keyword evidence="2" id="KW-0547">Nucleotide-binding</keyword>
<dbReference type="GO" id="GO:0005524">
    <property type="term" value="F:ATP binding"/>
    <property type="evidence" value="ECO:0007669"/>
    <property type="project" value="UniProtKB-KW"/>
</dbReference>
<feature type="compositionally biased region" description="Gly residues" evidence="6">
    <location>
        <begin position="92"/>
        <end position="104"/>
    </location>
</feature>
<feature type="compositionally biased region" description="Acidic residues" evidence="6">
    <location>
        <begin position="210"/>
        <end position="226"/>
    </location>
</feature>
<dbReference type="AlphaFoldDB" id="A0A7R9UC12"/>
<dbReference type="SMART" id="SM00382">
    <property type="entry name" value="AAA"/>
    <property type="match status" value="1"/>
</dbReference>
<feature type="compositionally biased region" description="Polar residues" evidence="6">
    <location>
        <begin position="320"/>
        <end position="336"/>
    </location>
</feature>
<evidence type="ECO:0000256" key="4">
    <source>
        <dbReference type="ARBA" id="ARBA00022840"/>
    </source>
</evidence>
<protein>
    <recommendedName>
        <fullName evidence="7">AAA+ ATPase domain-containing protein</fullName>
    </recommendedName>
</protein>
<accession>A0A7R9UC12</accession>
<keyword evidence="3" id="KW-1000">Mitochondrion outer membrane</keyword>
<feature type="region of interest" description="Disordered" evidence="6">
    <location>
        <begin position="844"/>
        <end position="865"/>
    </location>
</feature>
<gene>
    <name evidence="8" type="ORF">PPYR1160_LOCUS10825</name>
</gene>
<evidence type="ECO:0000256" key="2">
    <source>
        <dbReference type="ARBA" id="ARBA00022741"/>
    </source>
</evidence>
<dbReference type="InterPro" id="IPR003959">
    <property type="entry name" value="ATPase_AAA_core"/>
</dbReference>
<sequence>MDGVRERAMELQVPLKYLTPARILQALLSLAEREDESYVIFLRNRGSAVTRSAQAMDVLSKAMDNRKSRVFFLLATQSDPTLSLEQASRGGNSRGNGGDDGGGSNSVFANPNFGGGGGPSPEQIEDINSLARRFNIFLSRGPPGFQTGNGQQEQKGASGGAGHPDDNASGADLGQPVNPLMPPPALLQKLMRDAMSKLQEEMKDDAASGAEDDLGDEEASISDEHEENYSDLSEFSDFLEQVLGDKNFANMIGEHIKQLGPLLNPPQGSQGDAGETPKVRCHIRVHKVEGDGKPIGISFSNQGPKGGKAFQSSGPPPASLAQQSSTPHHASPTSNLPGWVKAFRRNTAPSDSFENSKGASPEHAGASVPPSGGSLDGRMVNSGGTRRGRVKAMKQGVDPVVVGQGGGSADPDSPDTSPSQEDQIAFFGKFQSLALTAPKDPTLKRVYTSILREEAEEFILRRNRQRLAGVFRRSALSCPALRSTIASDTTAGLAITKALSQRRLKDQELARIALLALQEELGQSTFRASAGQVASSAGSCGKPVVDEEGFTVIQAESLHAAIRQVLRLGYAVGMGHVRSREELASLANDKHERALIANVISPQDIGVTYDMIGGLQSVKDVLRQTITYPLKFPHLYTEGIAAEAVKGLLLFGPPGTGKTMLAKAVATEGGATFLSVDASVIENKWLGESEKNAKAVFTLARRLAPCVIFLDEVDSVLSSREHGDDSTHGTLTSVKTTLMQEWDGLQTTTDRVVVIASTNRPFDLDEAVLRRLPRRIMVDLPDADTRHEILKVTLAHNRLAPDVNLTRIANDLEGYTGSDIKEVCREAVLRISHEAAAQLESNPVVNFDPASSSGEPAEGQGARRSLLRPVNSQDFKIAMERLSASVSEKSREMQKVLEWNEQYGEIKSKRKESFVSLYM</sequence>
<dbReference type="EMBL" id="HBEA01014167">
    <property type="protein sequence ID" value="CAD8261323.1"/>
    <property type="molecule type" value="Transcribed_RNA"/>
</dbReference>
<dbReference type="PANTHER" id="PTHR45644">
    <property type="entry name" value="AAA ATPASE, PUTATIVE (AFU_ORTHOLOGUE AFUA_2G12920)-RELATED-RELATED"/>
    <property type="match status" value="1"/>
</dbReference>
<dbReference type="InterPro" id="IPR041569">
    <property type="entry name" value="AAA_lid_3"/>
</dbReference>
<dbReference type="InterPro" id="IPR051701">
    <property type="entry name" value="Mito_OM_Translocase_MSP1"/>
</dbReference>
<dbReference type="Gene3D" id="3.40.50.300">
    <property type="entry name" value="P-loop containing nucleotide triphosphate hydrolases"/>
    <property type="match status" value="1"/>
</dbReference>
<dbReference type="GO" id="GO:0016887">
    <property type="term" value="F:ATP hydrolysis activity"/>
    <property type="evidence" value="ECO:0007669"/>
    <property type="project" value="InterPro"/>
</dbReference>
<evidence type="ECO:0000256" key="1">
    <source>
        <dbReference type="ARBA" id="ARBA00004572"/>
    </source>
</evidence>
<feature type="region of interest" description="Disordered" evidence="6">
    <location>
        <begin position="138"/>
        <end position="180"/>
    </location>
</feature>
<feature type="region of interest" description="Disordered" evidence="6">
    <location>
        <begin position="201"/>
        <end position="231"/>
    </location>
</feature>
<organism evidence="8">
    <name type="scientific">Pinguiococcus pyrenoidosus</name>
    <dbReference type="NCBI Taxonomy" id="172671"/>
    <lineage>
        <taxon>Eukaryota</taxon>
        <taxon>Sar</taxon>
        <taxon>Stramenopiles</taxon>
        <taxon>Ochrophyta</taxon>
        <taxon>Pinguiophyceae</taxon>
        <taxon>Pinguiochrysidales</taxon>
        <taxon>Pinguiochrysidaceae</taxon>
        <taxon>Pinguiococcus</taxon>
    </lineage>
</organism>
<feature type="domain" description="AAA+ ATPase" evidence="7">
    <location>
        <begin position="644"/>
        <end position="782"/>
    </location>
</feature>
<dbReference type="GO" id="GO:0005741">
    <property type="term" value="C:mitochondrial outer membrane"/>
    <property type="evidence" value="ECO:0007669"/>
    <property type="project" value="UniProtKB-SubCell"/>
</dbReference>
<comment type="subcellular location">
    <subcellularLocation>
        <location evidence="1">Mitochondrion outer membrane</location>
        <topology evidence="1">Single-pass membrane protein</topology>
    </subcellularLocation>
</comment>
<dbReference type="Pfam" id="PF00004">
    <property type="entry name" value="AAA"/>
    <property type="match status" value="1"/>
</dbReference>
<feature type="compositionally biased region" description="Polar residues" evidence="6">
    <location>
        <begin position="146"/>
        <end position="155"/>
    </location>
</feature>
<evidence type="ECO:0000313" key="8">
    <source>
        <dbReference type="EMBL" id="CAD8261323.1"/>
    </source>
</evidence>
<keyword evidence="4" id="KW-0067">ATP-binding</keyword>
<feature type="region of interest" description="Disordered" evidence="6">
    <location>
        <begin position="291"/>
        <end position="421"/>
    </location>
</feature>
<feature type="compositionally biased region" description="Polar residues" evidence="6">
    <location>
        <begin position="844"/>
        <end position="854"/>
    </location>
</feature>
<evidence type="ECO:0000259" key="7">
    <source>
        <dbReference type="SMART" id="SM00382"/>
    </source>
</evidence>
<keyword evidence="5" id="KW-0175">Coiled coil</keyword>
<dbReference type="FunFam" id="3.40.50.300:FF:001025">
    <property type="entry name" value="ATPase family, AAA domain-containing 2B"/>
    <property type="match status" value="1"/>
</dbReference>
<evidence type="ECO:0000256" key="3">
    <source>
        <dbReference type="ARBA" id="ARBA00022787"/>
    </source>
</evidence>
<keyword evidence="3" id="KW-0496">Mitochondrion</keyword>
<reference evidence="8" key="1">
    <citation type="submission" date="2021-01" db="EMBL/GenBank/DDBJ databases">
        <authorList>
            <person name="Corre E."/>
            <person name="Pelletier E."/>
            <person name="Niang G."/>
            <person name="Scheremetjew M."/>
            <person name="Finn R."/>
            <person name="Kale V."/>
            <person name="Holt S."/>
            <person name="Cochrane G."/>
            <person name="Meng A."/>
            <person name="Brown T."/>
            <person name="Cohen L."/>
        </authorList>
    </citation>
    <scope>NUCLEOTIDE SEQUENCE</scope>
    <source>
        <strain evidence="8">CCMP2078</strain>
    </source>
</reference>
<feature type="compositionally biased region" description="Polar residues" evidence="6">
    <location>
        <begin position="347"/>
        <end position="358"/>
    </location>
</feature>
<dbReference type="Pfam" id="PF17862">
    <property type="entry name" value="AAA_lid_3"/>
    <property type="match status" value="1"/>
</dbReference>
<feature type="compositionally biased region" description="Low complexity" evidence="6">
    <location>
        <begin position="409"/>
        <end position="421"/>
    </location>
</feature>
<feature type="region of interest" description="Disordered" evidence="6">
    <location>
        <begin position="83"/>
        <end position="124"/>
    </location>
</feature>
<keyword evidence="3" id="KW-0472">Membrane</keyword>
<dbReference type="PANTHER" id="PTHR45644:SF56">
    <property type="entry name" value="AAA ATPASE, PUTATIVE (AFU_ORTHOLOGUE AFUA_2G12920)-RELATED"/>
    <property type="match status" value="1"/>
</dbReference>
<dbReference type="InterPro" id="IPR003593">
    <property type="entry name" value="AAA+_ATPase"/>
</dbReference>